<evidence type="ECO:0000259" key="1">
    <source>
        <dbReference type="Pfam" id="PF02492"/>
    </source>
</evidence>
<gene>
    <name evidence="2" type="ORF">AKG39_03900</name>
</gene>
<dbReference type="PANTHER" id="PTHR13748">
    <property type="entry name" value="COBW-RELATED"/>
    <property type="match status" value="1"/>
</dbReference>
<dbReference type="InterPro" id="IPR003495">
    <property type="entry name" value="CobW/HypB/UreG_nucleotide-bd"/>
</dbReference>
<dbReference type="InterPro" id="IPR051316">
    <property type="entry name" value="Zinc-reg_GTPase_activator"/>
</dbReference>
<dbReference type="Proteomes" id="UP000036873">
    <property type="component" value="Unassembled WGS sequence"/>
</dbReference>
<dbReference type="Pfam" id="PF02492">
    <property type="entry name" value="cobW"/>
    <property type="match status" value="1"/>
</dbReference>
<reference evidence="3" key="1">
    <citation type="submission" date="2015-07" db="EMBL/GenBank/DDBJ databases">
        <title>Draft genome sequence of Acetobacterium bakii DSM 8293, a potential psychrophilic chemical producer through syngas fermentation.</title>
        <authorList>
            <person name="Song Y."/>
            <person name="Hwang S."/>
            <person name="Cho B.-K."/>
        </authorList>
    </citation>
    <scope>NUCLEOTIDE SEQUENCE [LARGE SCALE GENOMIC DNA]</scope>
    <source>
        <strain evidence="3">DSM 8239</strain>
    </source>
</reference>
<accession>A0A0L6U306</accession>
<dbReference type="SUPFAM" id="SSF52540">
    <property type="entry name" value="P-loop containing nucleoside triphosphate hydrolases"/>
    <property type="match status" value="1"/>
</dbReference>
<feature type="domain" description="CobW/HypB/UreG nucleotide-binding" evidence="1">
    <location>
        <begin position="4"/>
        <end position="177"/>
    </location>
</feature>
<dbReference type="STRING" id="52689.AKG39_03900"/>
<dbReference type="OrthoDB" id="9808822at2"/>
<evidence type="ECO:0000313" key="2">
    <source>
        <dbReference type="EMBL" id="KNZ42876.1"/>
    </source>
</evidence>
<dbReference type="PATRIC" id="fig|52689.4.peg.3827"/>
<evidence type="ECO:0000313" key="3">
    <source>
        <dbReference type="Proteomes" id="UP000036873"/>
    </source>
</evidence>
<proteinExistence type="predicted"/>
<dbReference type="InterPro" id="IPR027417">
    <property type="entry name" value="P-loop_NTPase"/>
</dbReference>
<sequence length="305" mass="34026">MKLILLTGFLGSGKTTLLTNLLKTYEGTKIGVLMNEFGETSIDGKLIKGGNFDLIELTNGSIFCACLKENFIKGLAEFLSYDLEIVFVESSGVADPSNMGTILETVTKLAAKAYDYAGSICIVDGLYFLRQFDVILALEKQIFYASAVIINKTDLQTPEILGIIEKKIRAINHNVEIYRAIFCEAPIQFMVKNMTVGKAMNEPTGNTWESRLVTKILKTHEIVDFQKFSGFLHEIKFSAHRIKGFVRTNSGNYEVSCVNDFAVMNPWFGPVEKTEVVFISSVGIRIISDLIKLWGKYLGHTPFVI</sequence>
<dbReference type="PANTHER" id="PTHR13748:SF31">
    <property type="entry name" value="ZINC-REGULATED GTPASE METALLOPROTEIN ACTIVATOR 1A-RELATED"/>
    <property type="match status" value="1"/>
</dbReference>
<dbReference type="AlphaFoldDB" id="A0A0L6U306"/>
<dbReference type="Gene3D" id="3.40.50.300">
    <property type="entry name" value="P-loop containing nucleotide triphosphate hydrolases"/>
    <property type="match status" value="1"/>
</dbReference>
<name>A0A0L6U306_9FIRM</name>
<comment type="caution">
    <text evidence="2">The sequence shown here is derived from an EMBL/GenBank/DDBJ whole genome shotgun (WGS) entry which is preliminary data.</text>
</comment>
<dbReference type="GO" id="GO:0005737">
    <property type="term" value="C:cytoplasm"/>
    <property type="evidence" value="ECO:0007669"/>
    <property type="project" value="TreeGrafter"/>
</dbReference>
<protein>
    <submittedName>
        <fullName evidence="2">Cobalamin biosynthesis protein P47K</fullName>
    </submittedName>
</protein>
<dbReference type="EMBL" id="LGYO01000008">
    <property type="protein sequence ID" value="KNZ42876.1"/>
    <property type="molecule type" value="Genomic_DNA"/>
</dbReference>
<keyword evidence="3" id="KW-1185">Reference proteome</keyword>
<dbReference type="RefSeq" id="WP_050739050.1">
    <property type="nucleotide sequence ID" value="NZ_LGYO01000008.1"/>
</dbReference>
<organism evidence="2 3">
    <name type="scientific">Acetobacterium bakii</name>
    <dbReference type="NCBI Taxonomy" id="52689"/>
    <lineage>
        <taxon>Bacteria</taxon>
        <taxon>Bacillati</taxon>
        <taxon>Bacillota</taxon>
        <taxon>Clostridia</taxon>
        <taxon>Eubacteriales</taxon>
        <taxon>Eubacteriaceae</taxon>
        <taxon>Acetobacterium</taxon>
    </lineage>
</organism>